<organism evidence="1 2">
    <name type="scientific">Herbaspirillum seropedicae (strain SmR1)</name>
    <dbReference type="NCBI Taxonomy" id="757424"/>
    <lineage>
        <taxon>Bacteria</taxon>
        <taxon>Pseudomonadati</taxon>
        <taxon>Pseudomonadota</taxon>
        <taxon>Betaproteobacteria</taxon>
        <taxon>Burkholderiales</taxon>
        <taxon>Oxalobacteraceae</taxon>
        <taxon>Herbaspirillum</taxon>
    </lineage>
</organism>
<dbReference type="AlphaFoldDB" id="D8IYV3"/>
<gene>
    <name evidence="1" type="ordered locus">Hsero_2793</name>
</gene>
<name>D8IYV3_HERSS</name>
<keyword evidence="2" id="KW-1185">Reference proteome</keyword>
<dbReference type="KEGG" id="hse:Hsero_2793"/>
<sequence length="109" mass="12152">MPPAVASCQPDSPTDCWRRWPSRAAAVPFRSKMSTTLGAIACKYLDATIKLTPVLRTDGKWTAFVHIDFPDRSTHEFGDFKPGNSKMEALQNAVTAAEQYVVTHKKKKK</sequence>
<protein>
    <submittedName>
        <fullName evidence="1">Uncharacterized protein</fullName>
    </submittedName>
</protein>
<proteinExistence type="predicted"/>
<evidence type="ECO:0000313" key="1">
    <source>
        <dbReference type="EMBL" id="ADJ64288.1"/>
    </source>
</evidence>
<dbReference type="Proteomes" id="UP000000329">
    <property type="component" value="Chromosome"/>
</dbReference>
<dbReference type="EMBL" id="CP002039">
    <property type="protein sequence ID" value="ADJ64288.1"/>
    <property type="molecule type" value="Genomic_DNA"/>
</dbReference>
<evidence type="ECO:0000313" key="2">
    <source>
        <dbReference type="Proteomes" id="UP000000329"/>
    </source>
</evidence>
<accession>D8IYV3</accession>
<dbReference type="HOGENOM" id="CLU_2180239_0_0_4"/>
<reference evidence="1 2" key="1">
    <citation type="submission" date="2010-04" db="EMBL/GenBank/DDBJ databases">
        <title>The genome of Herbaspirillum seropedicae SmR1, an endophytic, nitrogen-fixing, plant-growth promoting beta-Proteobacteria.</title>
        <authorList>
            <person name="Pedrosa F.O."/>
            <person name="Monteiro R.A."/>
            <person name="Wassem R."/>
            <person name="Cruz L.M."/>
            <person name="Ayub R.A."/>
            <person name="Colauto N.B."/>
            <person name="Fernandez M.A."/>
            <person name="Fungaro M.H.P."/>
            <person name="Grisard E.C."/>
            <person name="Hungria M."/>
            <person name="Madeira H.M.F."/>
            <person name="Nodari R.O."/>
            <person name="Osaku C.A."/>
            <person name="Petzl-Erler M.L."/>
            <person name="Terenzi H."/>
            <person name="Vieira L.G.E."/>
            <person name="Almeida M.I.M."/>
            <person name="Alves L.R."/>
            <person name="Arantes O.M.N."/>
            <person name="Balsanelli E."/>
            <person name="Barcellos F.G."/>
            <person name="Baura V.A."/>
            <person name="Binde D.R."/>
            <person name="Campo R.J."/>
            <person name="Chubatsu L.S."/>
            <person name="Chueire L.M.O."/>
            <person name="Ciferri R.R."/>
            <person name="Correa L.C."/>
            <person name="da Conceicao Silva J.L."/>
            <person name="Dabul A.N.G."/>
            <person name="Dambros B.P."/>
            <person name="Faoro H."/>
            <person name="Favetti A."/>
            <person name="Friedermann G."/>
            <person name="Furlaneto M.C."/>
            <person name="Gasques L.S."/>
            <person name="Gimenes C.C.T."/>
            <person name="Gioppo N.M.R."/>
            <person name="Glienke-Blanco C."/>
            <person name="Godoy L.P."/>
            <person name="Guerra M.P."/>
            <person name="Karp S."/>
            <person name="Kava-Cordeiro V."/>
            <person name="Margarido V.P."/>
            <person name="Mathioni S.M."/>
            <person name="Menck-Soares M.A."/>
            <person name="Murace N.K."/>
            <person name="Nicolas M.F."/>
            <person name="Oliveira C.E.C."/>
            <person name="Pagnan N.A.B."/>
            <person name="Pamphile J.A."/>
            <person name="Patussi E.V."/>
            <person name="Pereira L.F.P."/>
            <person name="Pereira-Ferrari L."/>
            <person name="Pinto F.G.S."/>
            <person name="Precoma C."/>
            <person name="Prioli A.J."/>
            <person name="Prioli S.M.A.P."/>
            <person name="Raittz R.T."/>
            <person name="Ramos H.J.O."/>
            <person name="Ribeiro E.M.S.F."/>
            <person name="Rigo L.U."/>
            <person name="Rocha C.L.M.S.C."/>
            <person name="Rocha S.N."/>
            <person name="Santos K."/>
            <person name="Satori D."/>
            <person name="Silva A.G."/>
            <person name="Simao R.C.G."/>
            <person name="Soares M.A.M."/>
            <person name="Souza E.M."/>
            <person name="Steffens M.B.R."/>
            <person name="Steindel M."/>
            <person name="Tadra-Sfeir M.Z."/>
            <person name="Takahashi E.K."/>
            <person name="Torres R.A."/>
            <person name="Valle J.S."/>
            <person name="Vernal J.I."/>
            <person name="Vilas-Boas L.A."/>
            <person name="Watanabe M.A.E."/>
            <person name="Weiss V.A."/>
            <person name="Yates M.A."/>
            <person name="Souza E.M."/>
        </authorList>
    </citation>
    <scope>NUCLEOTIDE SEQUENCE [LARGE SCALE GENOMIC DNA]</scope>
    <source>
        <strain evidence="1 2">SmR1</strain>
    </source>
</reference>